<dbReference type="GO" id="GO:0000439">
    <property type="term" value="C:transcription factor TFIIH core complex"/>
    <property type="evidence" value="ECO:0007669"/>
    <property type="project" value="InterPro"/>
</dbReference>
<evidence type="ECO:0000313" key="1">
    <source>
        <dbReference type="EMBL" id="KAF9625748.1"/>
    </source>
</evidence>
<reference evidence="1 2" key="1">
    <citation type="submission" date="2020-10" db="EMBL/GenBank/DDBJ databases">
        <title>The Coptis chinensis genome and diversification of protoberbering-type alkaloids.</title>
        <authorList>
            <person name="Wang B."/>
            <person name="Shu S."/>
            <person name="Song C."/>
            <person name="Liu Y."/>
        </authorList>
    </citation>
    <scope>NUCLEOTIDE SEQUENCE [LARGE SCALE GENOMIC DNA]</scope>
    <source>
        <strain evidence="1">HL-2020</strain>
        <tissue evidence="1">Leaf</tissue>
    </source>
</reference>
<name>A0A835MAQ8_9MAGN</name>
<comment type="caution">
    <text evidence="1">The sequence shown here is derived from an EMBL/GenBank/DDBJ whole genome shotgun (WGS) entry which is preliminary data.</text>
</comment>
<dbReference type="GO" id="GO:0006289">
    <property type="term" value="P:nucleotide-excision repair"/>
    <property type="evidence" value="ECO:0007669"/>
    <property type="project" value="InterPro"/>
</dbReference>
<organism evidence="1 2">
    <name type="scientific">Coptis chinensis</name>
    <dbReference type="NCBI Taxonomy" id="261450"/>
    <lineage>
        <taxon>Eukaryota</taxon>
        <taxon>Viridiplantae</taxon>
        <taxon>Streptophyta</taxon>
        <taxon>Embryophyta</taxon>
        <taxon>Tracheophyta</taxon>
        <taxon>Spermatophyta</taxon>
        <taxon>Magnoliopsida</taxon>
        <taxon>Ranunculales</taxon>
        <taxon>Ranunculaceae</taxon>
        <taxon>Coptidoideae</taxon>
        <taxon>Coptis</taxon>
    </lineage>
</organism>
<proteinExistence type="predicted"/>
<evidence type="ECO:0000313" key="2">
    <source>
        <dbReference type="Proteomes" id="UP000631114"/>
    </source>
</evidence>
<protein>
    <submittedName>
        <fullName evidence="1">Uncharacterized protein</fullName>
    </submittedName>
</protein>
<dbReference type="PANTHER" id="PTHR12856">
    <property type="entry name" value="TRANSCRIPTION INITIATION FACTOR IIH-RELATED"/>
    <property type="match status" value="1"/>
</dbReference>
<dbReference type="AlphaFoldDB" id="A0A835MAQ8"/>
<keyword evidence="2" id="KW-1185">Reference proteome</keyword>
<dbReference type="InterPro" id="IPR027079">
    <property type="entry name" value="Tfb1/GTF2H1"/>
</dbReference>
<dbReference type="OrthoDB" id="360521at2759"/>
<gene>
    <name evidence="1" type="ORF">IFM89_026710</name>
</gene>
<dbReference type="GO" id="GO:0006351">
    <property type="term" value="P:DNA-templated transcription"/>
    <property type="evidence" value="ECO:0007669"/>
    <property type="project" value="InterPro"/>
</dbReference>
<dbReference type="Proteomes" id="UP000631114">
    <property type="component" value="Unassembled WGS sequence"/>
</dbReference>
<accession>A0A835MAQ8</accession>
<sequence length="83" mass="9647">MSKMDFWTKYCRAEYLLRTRNVVAAAAEPTEDEELAVFLKHDEILANEARRKLRQVDPTLDMEADQGHVAPFSMYQLKMLSDP</sequence>
<dbReference type="EMBL" id="JADFTS010000001">
    <property type="protein sequence ID" value="KAF9625748.1"/>
    <property type="molecule type" value="Genomic_DNA"/>
</dbReference>